<dbReference type="Proteomes" id="UP001205311">
    <property type="component" value="Unassembled WGS sequence"/>
</dbReference>
<accession>A0ABT1HRS2</accession>
<keyword evidence="2" id="KW-1185">Reference proteome</keyword>
<evidence type="ECO:0000313" key="2">
    <source>
        <dbReference type="Proteomes" id="UP001205311"/>
    </source>
</evidence>
<comment type="caution">
    <text evidence="1">The sequence shown here is derived from an EMBL/GenBank/DDBJ whole genome shotgun (WGS) entry which is preliminary data.</text>
</comment>
<protein>
    <submittedName>
        <fullName evidence="1">Uncharacterized protein</fullName>
    </submittedName>
</protein>
<sequence length="208" mass="23962">MSFNNFARKVRDPSLPYGRRVSALGSCVQLYRPIGFHATFSFLRERAGQIRQDERALLRALEMVEASRALWHAEIARYAAARRAAKRQGRRRPHLSDHPYRPTRWYGAAREAAVHALRFWLRHRVPALLVPDDEDARELDQCVREVLACDGLLTSAQRRQLTVRVDTLRRRLLPADAHSLIRDANTRDLLTVARLIDMVIHADADEGR</sequence>
<dbReference type="EMBL" id="JAMTCP010000007">
    <property type="protein sequence ID" value="MCP2258214.1"/>
    <property type="molecule type" value="Genomic_DNA"/>
</dbReference>
<dbReference type="RefSeq" id="WP_253669149.1">
    <property type="nucleotide sequence ID" value="NZ_JAMTCP010000007.1"/>
</dbReference>
<name>A0ABT1HRS2_STRSD</name>
<evidence type="ECO:0000313" key="1">
    <source>
        <dbReference type="EMBL" id="MCP2258214.1"/>
    </source>
</evidence>
<reference evidence="1 2" key="1">
    <citation type="submission" date="2022-06" db="EMBL/GenBank/DDBJ databases">
        <title>Genomic Encyclopedia of Archaeal and Bacterial Type Strains, Phase II (KMG-II): from individual species to whole genera.</title>
        <authorList>
            <person name="Goeker M."/>
        </authorList>
    </citation>
    <scope>NUCLEOTIDE SEQUENCE [LARGE SCALE GENOMIC DNA]</scope>
    <source>
        <strain evidence="1 2">DSM 40477</strain>
    </source>
</reference>
<proteinExistence type="predicted"/>
<organism evidence="1 2">
    <name type="scientific">Streptoalloteichus tenebrarius (strain ATCC 17920 / DSM 40477 / JCM 4838 / CBS 697.72 / NBRC 16177 / NCIMB 11028 / NRRL B-12390 / A12253. 1 / ISP 5477)</name>
    <name type="common">Streptomyces tenebrarius</name>
    <dbReference type="NCBI Taxonomy" id="1933"/>
    <lineage>
        <taxon>Bacteria</taxon>
        <taxon>Bacillati</taxon>
        <taxon>Actinomycetota</taxon>
        <taxon>Actinomycetes</taxon>
        <taxon>Pseudonocardiales</taxon>
        <taxon>Pseudonocardiaceae</taxon>
        <taxon>Streptoalloteichus</taxon>
    </lineage>
</organism>
<gene>
    <name evidence="1" type="ORF">LX15_001908</name>
</gene>